<dbReference type="PATRIC" id="fig|264459.3.peg.3511"/>
<evidence type="ECO:0000313" key="2">
    <source>
        <dbReference type="Proteomes" id="UP000050384"/>
    </source>
</evidence>
<gene>
    <name evidence="1" type="ORF">ALO94_02036</name>
</gene>
<evidence type="ECO:0000313" key="1">
    <source>
        <dbReference type="EMBL" id="KPY71548.1"/>
    </source>
</evidence>
<accession>A0A0Q0AC96</accession>
<name>A0A0Q0AC96_PSESX</name>
<proteinExistence type="predicted"/>
<comment type="caution">
    <text evidence="1">The sequence shown here is derived from an EMBL/GenBank/DDBJ whole genome shotgun (WGS) entry which is preliminary data.</text>
</comment>
<protein>
    <submittedName>
        <fullName evidence="1">Uncharacterized protein</fullName>
    </submittedName>
</protein>
<dbReference type="AlphaFoldDB" id="A0A0Q0AC96"/>
<reference evidence="1 2" key="1">
    <citation type="submission" date="2015-09" db="EMBL/GenBank/DDBJ databases">
        <title>Genome announcement of multiple Pseudomonas syringae strains.</title>
        <authorList>
            <person name="Thakur S."/>
            <person name="Wang P.W."/>
            <person name="Gong Y."/>
            <person name="Weir B.S."/>
            <person name="Guttman D.S."/>
        </authorList>
    </citation>
    <scope>NUCLEOTIDE SEQUENCE [LARGE SCALE GENOMIC DNA]</scope>
    <source>
        <strain evidence="1 2">ICMP16929</strain>
    </source>
</reference>
<sequence length="97" mass="11291">MRAQRNLLRLYRRPVQVSRERVMSDINVMRCTIHDLRSEQPNSWYDKGLGEAGCLVCMAERLKATRDDLDKAIAHRKVLLQAIDLKLTLQTVEADWP</sequence>
<dbReference type="EMBL" id="LJRI01001171">
    <property type="protein sequence ID" value="KPY71548.1"/>
    <property type="molecule type" value="Genomic_DNA"/>
</dbReference>
<dbReference type="Proteomes" id="UP000050384">
    <property type="component" value="Unassembled WGS sequence"/>
</dbReference>
<organism evidence="1 2">
    <name type="scientific">Pseudomonas syringae pv. spinaceae</name>
    <dbReference type="NCBI Taxonomy" id="264459"/>
    <lineage>
        <taxon>Bacteria</taxon>
        <taxon>Pseudomonadati</taxon>
        <taxon>Pseudomonadota</taxon>
        <taxon>Gammaproteobacteria</taxon>
        <taxon>Pseudomonadales</taxon>
        <taxon>Pseudomonadaceae</taxon>
        <taxon>Pseudomonas</taxon>
        <taxon>Pseudomonas syringae</taxon>
    </lineage>
</organism>